<keyword evidence="2" id="KW-1185">Reference proteome</keyword>
<dbReference type="GeneID" id="86056159"/>
<dbReference type="Pfam" id="PF20036">
    <property type="entry name" value="Gp13-like"/>
    <property type="match status" value="1"/>
</dbReference>
<comment type="caution">
    <text evidence="1">The sequence shown here is derived from an EMBL/GenBank/DDBJ whole genome shotgun (WGS) entry which is preliminary data.</text>
</comment>
<organism evidence="1 2">
    <name type="scientific">Eisenbergiella porci</name>
    <dbReference type="NCBI Taxonomy" id="2652274"/>
    <lineage>
        <taxon>Bacteria</taxon>
        <taxon>Bacillati</taxon>
        <taxon>Bacillota</taxon>
        <taxon>Clostridia</taxon>
        <taxon>Lachnospirales</taxon>
        <taxon>Lachnospiraceae</taxon>
        <taxon>Eisenbergiella</taxon>
    </lineage>
</organism>
<dbReference type="Proteomes" id="UP000436047">
    <property type="component" value="Unassembled WGS sequence"/>
</dbReference>
<protein>
    <recommendedName>
        <fullName evidence="3">Coat protein</fullName>
    </recommendedName>
</protein>
<reference evidence="1 2" key="1">
    <citation type="submission" date="2019-08" db="EMBL/GenBank/DDBJ databases">
        <title>In-depth cultivation of the pig gut microbiome towards novel bacterial diversity and tailored functional studies.</title>
        <authorList>
            <person name="Wylensek D."/>
            <person name="Hitch T.C.A."/>
            <person name="Clavel T."/>
        </authorList>
    </citation>
    <scope>NUCLEOTIDE SEQUENCE [LARGE SCALE GENOMIC DNA]</scope>
    <source>
        <strain evidence="1 2">WCA-389-WT-23B</strain>
    </source>
</reference>
<accession>A0A6N7W9P8</accession>
<dbReference type="EMBL" id="VUMI01000061">
    <property type="protein sequence ID" value="MSS91272.1"/>
    <property type="molecule type" value="Genomic_DNA"/>
</dbReference>
<evidence type="ECO:0008006" key="3">
    <source>
        <dbReference type="Google" id="ProtNLM"/>
    </source>
</evidence>
<dbReference type="InterPro" id="IPR045404">
    <property type="entry name" value="Gp13-like"/>
</dbReference>
<name>A0A6N7W9P8_9FIRM</name>
<evidence type="ECO:0000313" key="2">
    <source>
        <dbReference type="Proteomes" id="UP000436047"/>
    </source>
</evidence>
<sequence length="342" mass="37742">MPRNGTFGGFDFDPEVFASYMAETPTWSNAIIASGILREDPTIMDLIGQKGNVATLPFYLPLDVADYEPYNNDGNTDNVPKEIQGSKQTVMLIQRMMAWKAQDFTKELTGADPMRHVAGSITNYYGQVWEAELMNIVSAIMKLDTMKEHVWDISKDAATGSGDITEANKVDATTLIYAQQKALGDMANGFGLAIMNSMLFARYKAMGLVDYNKYTITNVLTQEVDLPTIDGLIPIVTDRFTVDTTGAVPVYKTYIVGQGAILTAPKNNYEEPYYTDYDPESKAGIEKLYTKEGKVLHPNGFSFKVDNVVAESPTKAELGTAANWELKFNPKNIKIGLIQSNG</sequence>
<dbReference type="RefSeq" id="WP_154467609.1">
    <property type="nucleotide sequence ID" value="NZ_VUMI01000061.1"/>
</dbReference>
<evidence type="ECO:0000313" key="1">
    <source>
        <dbReference type="EMBL" id="MSS91272.1"/>
    </source>
</evidence>
<dbReference type="AlphaFoldDB" id="A0A6N7W9P8"/>
<proteinExistence type="predicted"/>
<gene>
    <name evidence="1" type="ORF">FYJ45_24460</name>
</gene>